<dbReference type="InParanoid" id="Q7RKB4"/>
<accession>Q7RKB4</accession>
<sequence>MNFEKNYNKLNIYAFKNRGYEHTKLFKAINWENSPLSYLQLRLWRDKQSYDNYLKNKQINELLDNVKKECNSYTSSIYETIVDDSIVRIIQ</sequence>
<dbReference type="FunCoup" id="Q7RKB4">
    <property type="interactions" value="16"/>
</dbReference>
<evidence type="ECO:0000313" key="1">
    <source>
        <dbReference type="EMBL" id="EAA22510.1"/>
    </source>
</evidence>
<comment type="caution">
    <text evidence="1">The sequence shown here is derived from an EMBL/GenBank/DDBJ whole genome shotgun (WGS) entry which is preliminary data.</text>
</comment>
<dbReference type="EMBL" id="AABL01000842">
    <property type="protein sequence ID" value="EAA22510.1"/>
    <property type="molecule type" value="Genomic_DNA"/>
</dbReference>
<dbReference type="AlphaFoldDB" id="Q7RKB4"/>
<protein>
    <recommendedName>
        <fullName evidence="3">ABM domain-containing protein</fullName>
    </recommendedName>
</protein>
<gene>
    <name evidence="1" type="ORF">PY02987</name>
</gene>
<proteinExistence type="predicted"/>
<reference evidence="1 2" key="1">
    <citation type="journal article" date="2002" name="Nature">
        <title>Genome sequence and comparative analysis of the model rodent malaria parasite Plasmodium yoelii yoelii.</title>
        <authorList>
            <person name="Carlton J.M."/>
            <person name="Angiuoli S.V."/>
            <person name="Suh B.B."/>
            <person name="Kooij T.W."/>
            <person name="Pertea M."/>
            <person name="Silva J.C."/>
            <person name="Ermolaeva M.D."/>
            <person name="Allen J.E."/>
            <person name="Selengut J.D."/>
            <person name="Koo H.L."/>
            <person name="Peterson J.D."/>
            <person name="Pop M."/>
            <person name="Kosack D.S."/>
            <person name="Shumway M.F."/>
            <person name="Bidwell S.L."/>
            <person name="Shallom S.J."/>
            <person name="van Aken S.E."/>
            <person name="Riedmuller S.B."/>
            <person name="Feldblyum T.V."/>
            <person name="Cho J.K."/>
            <person name="Quackenbush J."/>
            <person name="Sedegah M."/>
            <person name="Shoaibi A."/>
            <person name="Cummings L.M."/>
            <person name="Florens L."/>
            <person name="Yates J.R."/>
            <person name="Raine J.D."/>
            <person name="Sinden R.E."/>
            <person name="Harris M.A."/>
            <person name="Cunningham D.A."/>
            <person name="Preiser P.R."/>
            <person name="Bergman L.W."/>
            <person name="Vaidya A.B."/>
            <person name="van Lin L.H."/>
            <person name="Janse C.J."/>
            <person name="Waters A.P."/>
            <person name="Smith H.O."/>
            <person name="White O.R."/>
            <person name="Salzberg S.L."/>
            <person name="Venter J.C."/>
            <person name="Fraser C.M."/>
            <person name="Hoffman S.L."/>
            <person name="Gardner M.J."/>
            <person name="Carucci D.J."/>
        </authorList>
    </citation>
    <scope>NUCLEOTIDE SEQUENCE [LARGE SCALE GENOMIC DNA]</scope>
    <source>
        <strain evidence="1 2">17XNL</strain>
    </source>
</reference>
<evidence type="ECO:0008006" key="3">
    <source>
        <dbReference type="Google" id="ProtNLM"/>
    </source>
</evidence>
<dbReference type="PaxDb" id="73239-Q7RKB4"/>
<keyword evidence="2" id="KW-1185">Reference proteome</keyword>
<dbReference type="KEGG" id="pyo:PY17X_0310400"/>
<name>Q7RKB4_PLAYO</name>
<organism evidence="1 2">
    <name type="scientific">Plasmodium yoelii yoelii</name>
    <dbReference type="NCBI Taxonomy" id="73239"/>
    <lineage>
        <taxon>Eukaryota</taxon>
        <taxon>Sar</taxon>
        <taxon>Alveolata</taxon>
        <taxon>Apicomplexa</taxon>
        <taxon>Aconoidasida</taxon>
        <taxon>Haemosporida</taxon>
        <taxon>Plasmodiidae</taxon>
        <taxon>Plasmodium</taxon>
        <taxon>Plasmodium (Vinckeia)</taxon>
    </lineage>
</organism>
<dbReference type="Proteomes" id="UP000008553">
    <property type="component" value="Unassembled WGS sequence"/>
</dbReference>
<evidence type="ECO:0000313" key="2">
    <source>
        <dbReference type="Proteomes" id="UP000008553"/>
    </source>
</evidence>